<keyword evidence="5 10" id="KW-0297">G-protein coupled receptor</keyword>
<gene>
    <name evidence="13" type="ORF">OS493_021818</name>
</gene>
<feature type="domain" description="G-protein coupled receptors family 1 profile" evidence="12">
    <location>
        <begin position="54"/>
        <end position="200"/>
    </location>
</feature>
<dbReference type="EMBL" id="MU825887">
    <property type="protein sequence ID" value="KAJ7384406.1"/>
    <property type="molecule type" value="Genomic_DNA"/>
</dbReference>
<evidence type="ECO:0000256" key="3">
    <source>
        <dbReference type="ARBA" id="ARBA00022692"/>
    </source>
</evidence>
<dbReference type="SUPFAM" id="SSF81321">
    <property type="entry name" value="Family A G protein-coupled receptor-like"/>
    <property type="match status" value="1"/>
</dbReference>
<evidence type="ECO:0000256" key="7">
    <source>
        <dbReference type="ARBA" id="ARBA00023157"/>
    </source>
</evidence>
<feature type="transmembrane region" description="Helical" evidence="11">
    <location>
        <begin position="38"/>
        <end position="63"/>
    </location>
</feature>
<comment type="subcellular location">
    <subcellularLocation>
        <location evidence="1">Cell membrane</location>
        <topology evidence="1">Multi-pass membrane protein</topology>
    </subcellularLocation>
</comment>
<feature type="transmembrane region" description="Helical" evidence="11">
    <location>
        <begin position="118"/>
        <end position="135"/>
    </location>
</feature>
<evidence type="ECO:0000256" key="1">
    <source>
        <dbReference type="ARBA" id="ARBA00004651"/>
    </source>
</evidence>
<dbReference type="InterPro" id="IPR017452">
    <property type="entry name" value="GPCR_Rhodpsn_7TM"/>
</dbReference>
<organism evidence="13 14">
    <name type="scientific">Desmophyllum pertusum</name>
    <dbReference type="NCBI Taxonomy" id="174260"/>
    <lineage>
        <taxon>Eukaryota</taxon>
        <taxon>Metazoa</taxon>
        <taxon>Cnidaria</taxon>
        <taxon>Anthozoa</taxon>
        <taxon>Hexacorallia</taxon>
        <taxon>Scleractinia</taxon>
        <taxon>Caryophylliina</taxon>
        <taxon>Caryophylliidae</taxon>
        <taxon>Desmophyllum</taxon>
    </lineage>
</organism>
<evidence type="ECO:0000259" key="12">
    <source>
        <dbReference type="PROSITE" id="PS50262"/>
    </source>
</evidence>
<evidence type="ECO:0000256" key="4">
    <source>
        <dbReference type="ARBA" id="ARBA00022989"/>
    </source>
</evidence>
<dbReference type="OrthoDB" id="5975018at2759"/>
<keyword evidence="3 10" id="KW-0812">Transmembrane</keyword>
<sequence>MERMLPFNVSKLDKIVDFREADILNNKTDGYCIRTVELAFWILYSLVGITIFIGNSFTCLVFVTSKRLRNNFMNIFLVSLACWDVLMAIFVVPFYAVYCSRASCEYSLTQYCWLFRIAKDWVLLATTLNIGAIAYDRYLAVVQPLRYGAKMTKRRVTIILAGVWTLPAVLAGIRNTWHHTKKNEELLYANCTTLFLWWSS</sequence>
<evidence type="ECO:0000256" key="5">
    <source>
        <dbReference type="ARBA" id="ARBA00023040"/>
    </source>
</evidence>
<evidence type="ECO:0000256" key="9">
    <source>
        <dbReference type="ARBA" id="ARBA00023224"/>
    </source>
</evidence>
<dbReference type="Proteomes" id="UP001163046">
    <property type="component" value="Unassembled WGS sequence"/>
</dbReference>
<evidence type="ECO:0000256" key="6">
    <source>
        <dbReference type="ARBA" id="ARBA00023136"/>
    </source>
</evidence>
<dbReference type="GO" id="GO:0004930">
    <property type="term" value="F:G protein-coupled receptor activity"/>
    <property type="evidence" value="ECO:0007669"/>
    <property type="project" value="UniProtKB-KW"/>
</dbReference>
<keyword evidence="4 11" id="KW-1133">Transmembrane helix</keyword>
<keyword evidence="9 10" id="KW-0807">Transducer</keyword>
<dbReference type="PANTHER" id="PTHR24248">
    <property type="entry name" value="ADRENERGIC RECEPTOR-RELATED G-PROTEIN COUPLED RECEPTOR"/>
    <property type="match status" value="1"/>
</dbReference>
<evidence type="ECO:0000256" key="11">
    <source>
        <dbReference type="SAM" id="Phobius"/>
    </source>
</evidence>
<evidence type="ECO:0000256" key="2">
    <source>
        <dbReference type="ARBA" id="ARBA00022475"/>
    </source>
</evidence>
<name>A0A9W9ZMG4_9CNID</name>
<dbReference type="PROSITE" id="PS00237">
    <property type="entry name" value="G_PROTEIN_RECEP_F1_1"/>
    <property type="match status" value="1"/>
</dbReference>
<evidence type="ECO:0000256" key="10">
    <source>
        <dbReference type="RuleBase" id="RU000688"/>
    </source>
</evidence>
<dbReference type="GO" id="GO:0005886">
    <property type="term" value="C:plasma membrane"/>
    <property type="evidence" value="ECO:0007669"/>
    <property type="project" value="UniProtKB-SubCell"/>
</dbReference>
<dbReference type="AlphaFoldDB" id="A0A9W9ZMG4"/>
<dbReference type="PROSITE" id="PS50262">
    <property type="entry name" value="G_PROTEIN_RECEP_F1_2"/>
    <property type="match status" value="1"/>
</dbReference>
<keyword evidence="2" id="KW-1003">Cell membrane</keyword>
<feature type="transmembrane region" description="Helical" evidence="11">
    <location>
        <begin position="75"/>
        <end position="98"/>
    </location>
</feature>
<comment type="caution">
    <text evidence="13">The sequence shown here is derived from an EMBL/GenBank/DDBJ whole genome shotgun (WGS) entry which is preliminary data.</text>
</comment>
<dbReference type="Gene3D" id="1.20.1070.10">
    <property type="entry name" value="Rhodopsin 7-helix transmembrane proteins"/>
    <property type="match status" value="1"/>
</dbReference>
<comment type="similarity">
    <text evidence="10">Belongs to the G-protein coupled receptor 1 family.</text>
</comment>
<keyword evidence="6 11" id="KW-0472">Membrane</keyword>
<evidence type="ECO:0000313" key="14">
    <source>
        <dbReference type="Proteomes" id="UP001163046"/>
    </source>
</evidence>
<evidence type="ECO:0000313" key="13">
    <source>
        <dbReference type="EMBL" id="KAJ7384406.1"/>
    </source>
</evidence>
<proteinExistence type="inferred from homology"/>
<dbReference type="PANTHER" id="PTHR24248:SF125">
    <property type="entry name" value="DOPAMINE D2-LIKE RECEPTOR"/>
    <property type="match status" value="1"/>
</dbReference>
<protein>
    <recommendedName>
        <fullName evidence="12">G-protein coupled receptors family 1 profile domain-containing protein</fullName>
    </recommendedName>
</protein>
<reference evidence="13" key="1">
    <citation type="submission" date="2023-01" db="EMBL/GenBank/DDBJ databases">
        <title>Genome assembly of the deep-sea coral Lophelia pertusa.</title>
        <authorList>
            <person name="Herrera S."/>
            <person name="Cordes E."/>
        </authorList>
    </citation>
    <scope>NUCLEOTIDE SEQUENCE</scope>
    <source>
        <strain evidence="13">USNM1676648</strain>
        <tissue evidence="13">Polyp</tissue>
    </source>
</reference>
<keyword evidence="7" id="KW-1015">Disulfide bond</keyword>
<keyword evidence="14" id="KW-1185">Reference proteome</keyword>
<accession>A0A9W9ZMG4</accession>
<dbReference type="Pfam" id="PF00001">
    <property type="entry name" value="7tm_1"/>
    <property type="match status" value="1"/>
</dbReference>
<evidence type="ECO:0000256" key="8">
    <source>
        <dbReference type="ARBA" id="ARBA00023170"/>
    </source>
</evidence>
<keyword evidence="8 10" id="KW-0675">Receptor</keyword>
<dbReference type="PRINTS" id="PR00237">
    <property type="entry name" value="GPCRRHODOPSN"/>
</dbReference>
<feature type="transmembrane region" description="Helical" evidence="11">
    <location>
        <begin position="156"/>
        <end position="173"/>
    </location>
</feature>
<dbReference type="InterPro" id="IPR000276">
    <property type="entry name" value="GPCR_Rhodpsn"/>
</dbReference>